<evidence type="ECO:0000256" key="1">
    <source>
        <dbReference type="SAM" id="MobiDB-lite"/>
    </source>
</evidence>
<protein>
    <submittedName>
        <fullName evidence="3">Uncharacterized protein</fullName>
    </submittedName>
</protein>
<organism evidence="3 4">
    <name type="scientific">Fistulina hepatica ATCC 64428</name>
    <dbReference type="NCBI Taxonomy" id="1128425"/>
    <lineage>
        <taxon>Eukaryota</taxon>
        <taxon>Fungi</taxon>
        <taxon>Dikarya</taxon>
        <taxon>Basidiomycota</taxon>
        <taxon>Agaricomycotina</taxon>
        <taxon>Agaricomycetes</taxon>
        <taxon>Agaricomycetidae</taxon>
        <taxon>Agaricales</taxon>
        <taxon>Fistulinaceae</taxon>
        <taxon>Fistulina</taxon>
    </lineage>
</organism>
<dbReference type="EMBL" id="KN882090">
    <property type="protein sequence ID" value="KIY44489.1"/>
    <property type="molecule type" value="Genomic_DNA"/>
</dbReference>
<keyword evidence="4" id="KW-1185">Reference proteome</keyword>
<evidence type="ECO:0000313" key="2">
    <source>
        <dbReference type="EMBL" id="KIY44489.1"/>
    </source>
</evidence>
<accession>A0A0D7A9K9</accession>
<dbReference type="Proteomes" id="UP000054144">
    <property type="component" value="Unassembled WGS sequence"/>
</dbReference>
<dbReference type="AlphaFoldDB" id="A0A0D7A9K9"/>
<proteinExistence type="predicted"/>
<evidence type="ECO:0000313" key="4">
    <source>
        <dbReference type="Proteomes" id="UP000054144"/>
    </source>
</evidence>
<feature type="region of interest" description="Disordered" evidence="1">
    <location>
        <begin position="1"/>
        <end position="27"/>
    </location>
</feature>
<name>A0A0D7A9K9_9AGAR</name>
<evidence type="ECO:0000313" key="3">
    <source>
        <dbReference type="EMBL" id="KIY47350.1"/>
    </source>
</evidence>
<reference evidence="3 4" key="1">
    <citation type="journal article" date="2015" name="Fungal Genet. Biol.">
        <title>Evolution of novel wood decay mechanisms in Agaricales revealed by the genome sequences of Fistulina hepatica and Cylindrobasidium torrendii.</title>
        <authorList>
            <person name="Floudas D."/>
            <person name="Held B.W."/>
            <person name="Riley R."/>
            <person name="Nagy L.G."/>
            <person name="Koehler G."/>
            <person name="Ransdell A.S."/>
            <person name="Younus H."/>
            <person name="Chow J."/>
            <person name="Chiniquy J."/>
            <person name="Lipzen A."/>
            <person name="Tritt A."/>
            <person name="Sun H."/>
            <person name="Haridas S."/>
            <person name="LaButti K."/>
            <person name="Ohm R.A."/>
            <person name="Kues U."/>
            <person name="Blanchette R.A."/>
            <person name="Grigoriev I.V."/>
            <person name="Minto R.E."/>
            <person name="Hibbett D.S."/>
        </authorList>
    </citation>
    <scope>NUCLEOTIDE SEQUENCE [LARGE SCALE GENOMIC DNA]</scope>
    <source>
        <strain evidence="3 4">ATCC 64428</strain>
    </source>
</reference>
<gene>
    <name evidence="3" type="ORF">FISHEDRAFT_74737</name>
    <name evidence="2" type="ORF">FISHEDRAFT_77498</name>
</gene>
<sequence length="73" mass="8124">MPKTSAAHKPAASDMPDSIADHDSGLEDECREQEAWWVWTIQNPFVKIGHISEATSSSLRSSNQINQIMVIDN</sequence>
<dbReference type="EMBL" id="KN881943">
    <property type="protein sequence ID" value="KIY47350.1"/>
    <property type="molecule type" value="Genomic_DNA"/>
</dbReference>